<keyword evidence="2 5" id="KW-0812">Transmembrane</keyword>
<evidence type="ECO:0000256" key="3">
    <source>
        <dbReference type="ARBA" id="ARBA00022989"/>
    </source>
</evidence>
<protein>
    <submittedName>
        <fullName evidence="7">Sulfate permease, SulP family</fullName>
    </submittedName>
</protein>
<dbReference type="GO" id="GO:0016020">
    <property type="term" value="C:membrane"/>
    <property type="evidence" value="ECO:0007669"/>
    <property type="project" value="UniProtKB-SubCell"/>
</dbReference>
<feature type="transmembrane region" description="Helical" evidence="5">
    <location>
        <begin position="84"/>
        <end position="111"/>
    </location>
</feature>
<evidence type="ECO:0000256" key="4">
    <source>
        <dbReference type="ARBA" id="ARBA00023136"/>
    </source>
</evidence>
<organism evidence="7 8">
    <name type="scientific">Pilibacter termitis</name>
    <dbReference type="NCBI Taxonomy" id="263852"/>
    <lineage>
        <taxon>Bacteria</taxon>
        <taxon>Bacillati</taxon>
        <taxon>Bacillota</taxon>
        <taxon>Bacilli</taxon>
        <taxon>Lactobacillales</taxon>
        <taxon>Enterococcaceae</taxon>
        <taxon>Pilibacter</taxon>
    </lineage>
</organism>
<comment type="subcellular location">
    <subcellularLocation>
        <location evidence="1">Membrane</location>
        <topology evidence="1">Multi-pass membrane protein</topology>
    </subcellularLocation>
</comment>
<feature type="transmembrane region" description="Helical" evidence="5">
    <location>
        <begin position="283"/>
        <end position="306"/>
    </location>
</feature>
<dbReference type="InterPro" id="IPR011547">
    <property type="entry name" value="SLC26A/SulP_dom"/>
</dbReference>
<dbReference type="RefSeq" id="WP_078807135.1">
    <property type="nucleotide sequence ID" value="NZ_FUXI01000011.1"/>
</dbReference>
<keyword evidence="4 5" id="KW-0472">Membrane</keyword>
<name>A0A1T4MT46_9ENTE</name>
<feature type="transmembrane region" description="Helical" evidence="5">
    <location>
        <begin position="169"/>
        <end position="189"/>
    </location>
</feature>
<evidence type="ECO:0000256" key="1">
    <source>
        <dbReference type="ARBA" id="ARBA00004141"/>
    </source>
</evidence>
<feature type="transmembrane region" description="Helical" evidence="5">
    <location>
        <begin position="372"/>
        <end position="390"/>
    </location>
</feature>
<dbReference type="CDD" id="cd07042">
    <property type="entry name" value="STAS_SulP_like_sulfate_transporter"/>
    <property type="match status" value="1"/>
</dbReference>
<keyword evidence="3 5" id="KW-1133">Transmembrane helix</keyword>
<feature type="transmembrane region" description="Helical" evidence="5">
    <location>
        <begin position="21"/>
        <end position="44"/>
    </location>
</feature>
<dbReference type="InterPro" id="IPR001902">
    <property type="entry name" value="SLC26A/SulP_fam"/>
</dbReference>
<proteinExistence type="predicted"/>
<evidence type="ECO:0000256" key="2">
    <source>
        <dbReference type="ARBA" id="ARBA00022692"/>
    </source>
</evidence>
<dbReference type="STRING" id="263852.SAMN02745116_01202"/>
<dbReference type="AlphaFoldDB" id="A0A1T4MT46"/>
<dbReference type="Proteomes" id="UP000190328">
    <property type="component" value="Unassembled WGS sequence"/>
</dbReference>
<evidence type="ECO:0000256" key="5">
    <source>
        <dbReference type="SAM" id="Phobius"/>
    </source>
</evidence>
<dbReference type="EMBL" id="FUXI01000011">
    <property type="protein sequence ID" value="SJZ70016.1"/>
    <property type="molecule type" value="Genomic_DNA"/>
</dbReference>
<sequence>MFQNYQRMLKTEFLSYNKEKLVKDILAGLTTCAVALPLAIAFGVSSGVDASSGLITAVIAGVVISALSGAFFQISGPTGAMAAILIGLLAKFGLNGIFIATLMAGIFLLLAGICRLGTLTTFIPAPVITGFTSGIAIIIALGQIDNFFGVKSHGENSIEKLMSFTELGFSPNITASVMGFFVVLFLVFFPKKWNQRVPASLLAIIICTIVNMIFHLDVASVGKIPTTLLSENRLNPSDVSIAEMKELLTPAISIALLGMIESLLCGASAGRMTGKTLNANQELIAQGVGNIILPFFGGIPATAAIARTSVAIKSGAQTRLTGIFHALGLLFSMLLFSNVMSNIPLCALAGVLMVTAFRMNEWESIRYIFEKKFFGAIALFIITMLATVIFDLSIAIILGFICGLLIFVVRNAVVEIDTQKVDLSRMGKGHHELSGEWEVIYVMGPLFFMSAERLNQVIRKFEQTDGIIFSLRGVSSIDSTILQIFKDTLEEREARGKTTIFASFHENLGKSFERAGFKNVKTEKFFYHSVNEAIEEQL</sequence>
<dbReference type="PANTHER" id="PTHR11814">
    <property type="entry name" value="SULFATE TRANSPORTER"/>
    <property type="match status" value="1"/>
</dbReference>
<evidence type="ECO:0000313" key="8">
    <source>
        <dbReference type="Proteomes" id="UP000190328"/>
    </source>
</evidence>
<accession>A0A1T4MT46</accession>
<feature type="transmembrane region" description="Helical" evidence="5">
    <location>
        <begin position="201"/>
        <end position="226"/>
    </location>
</feature>
<dbReference type="Gene3D" id="3.30.750.24">
    <property type="entry name" value="STAS domain"/>
    <property type="match status" value="1"/>
</dbReference>
<dbReference type="InterPro" id="IPR002645">
    <property type="entry name" value="STAS_dom"/>
</dbReference>
<evidence type="ECO:0000313" key="7">
    <source>
        <dbReference type="EMBL" id="SJZ70016.1"/>
    </source>
</evidence>
<dbReference type="Pfam" id="PF01740">
    <property type="entry name" value="STAS"/>
    <property type="match status" value="1"/>
</dbReference>
<keyword evidence="8" id="KW-1185">Reference proteome</keyword>
<dbReference type="Pfam" id="PF00916">
    <property type="entry name" value="Sulfate_transp"/>
    <property type="match status" value="1"/>
</dbReference>
<feature type="transmembrane region" description="Helical" evidence="5">
    <location>
        <begin position="396"/>
        <end position="416"/>
    </location>
</feature>
<dbReference type="SUPFAM" id="SSF52091">
    <property type="entry name" value="SpoIIaa-like"/>
    <property type="match status" value="1"/>
</dbReference>
<dbReference type="InterPro" id="IPR036513">
    <property type="entry name" value="STAS_dom_sf"/>
</dbReference>
<reference evidence="7 8" key="1">
    <citation type="submission" date="2017-02" db="EMBL/GenBank/DDBJ databases">
        <authorList>
            <person name="Peterson S.W."/>
        </authorList>
    </citation>
    <scope>NUCLEOTIDE SEQUENCE [LARGE SCALE GENOMIC DNA]</scope>
    <source>
        <strain evidence="7 8">ATCC BAA-1030</strain>
    </source>
</reference>
<feature type="transmembrane region" description="Helical" evidence="5">
    <location>
        <begin position="50"/>
        <end position="72"/>
    </location>
</feature>
<evidence type="ECO:0000259" key="6">
    <source>
        <dbReference type="PROSITE" id="PS50801"/>
    </source>
</evidence>
<feature type="transmembrane region" description="Helical" evidence="5">
    <location>
        <begin position="123"/>
        <end position="148"/>
    </location>
</feature>
<feature type="domain" description="STAS" evidence="6">
    <location>
        <begin position="439"/>
        <end position="537"/>
    </location>
</feature>
<gene>
    <name evidence="7" type="ORF">SAMN02745116_01202</name>
</gene>
<dbReference type="GO" id="GO:0055085">
    <property type="term" value="P:transmembrane transport"/>
    <property type="evidence" value="ECO:0007669"/>
    <property type="project" value="InterPro"/>
</dbReference>
<dbReference type="PROSITE" id="PS50801">
    <property type="entry name" value="STAS"/>
    <property type="match status" value="1"/>
</dbReference>
<feature type="transmembrane region" description="Helical" evidence="5">
    <location>
        <begin position="247"/>
        <end position="271"/>
    </location>
</feature>
<dbReference type="OrthoDB" id="9771198at2"/>